<dbReference type="AlphaFoldDB" id="A0A7K0FU62"/>
<proteinExistence type="predicted"/>
<protein>
    <submittedName>
        <fullName evidence="1">Uncharacterized protein</fullName>
    </submittedName>
</protein>
<evidence type="ECO:0000313" key="1">
    <source>
        <dbReference type="EMBL" id="MRX75118.1"/>
    </source>
</evidence>
<reference evidence="1 2" key="1">
    <citation type="submission" date="2019-11" db="EMBL/GenBank/DDBJ databases">
        <title>Pedobacter petrophilus genome.</title>
        <authorList>
            <person name="Feldbauer M.J."/>
            <person name="Newman J.D."/>
        </authorList>
    </citation>
    <scope>NUCLEOTIDE SEQUENCE [LARGE SCALE GENOMIC DNA]</scope>
    <source>
        <strain evidence="1 2">LMG 29686</strain>
    </source>
</reference>
<dbReference type="RefSeq" id="WP_154279285.1">
    <property type="nucleotide sequence ID" value="NZ_JBHUJQ010000001.1"/>
</dbReference>
<dbReference type="OrthoDB" id="766232at2"/>
<keyword evidence="2" id="KW-1185">Reference proteome</keyword>
<dbReference type="EMBL" id="WKKH01000004">
    <property type="protein sequence ID" value="MRX75118.1"/>
    <property type="molecule type" value="Genomic_DNA"/>
</dbReference>
<comment type="caution">
    <text evidence="1">The sequence shown here is derived from an EMBL/GenBank/DDBJ whole genome shotgun (WGS) entry which is preliminary data.</text>
</comment>
<sequence length="149" mass="17054">MKWLSVLFFLVFVFVKLSAQQKPKPLVAKVIYNVVYNQEKGIKIYPKLTGLKNANSDLLVNTCFYLENGKELKNFYNLYCCESGKILAANQQSVSGNPYSSDQLFIFIPYAQLNLSRRKVHKVKFALNASIENQVPSSSKFYHSIINML</sequence>
<name>A0A7K0FU62_9SPHI</name>
<evidence type="ECO:0000313" key="2">
    <source>
        <dbReference type="Proteomes" id="UP000487757"/>
    </source>
</evidence>
<gene>
    <name evidence="1" type="ORF">GJU39_03370</name>
</gene>
<organism evidence="1 2">
    <name type="scientific">Pedobacter petrophilus</name>
    <dbReference type="NCBI Taxonomy" id="1908241"/>
    <lineage>
        <taxon>Bacteria</taxon>
        <taxon>Pseudomonadati</taxon>
        <taxon>Bacteroidota</taxon>
        <taxon>Sphingobacteriia</taxon>
        <taxon>Sphingobacteriales</taxon>
        <taxon>Sphingobacteriaceae</taxon>
        <taxon>Pedobacter</taxon>
    </lineage>
</organism>
<accession>A0A7K0FU62</accession>
<dbReference type="Proteomes" id="UP000487757">
    <property type="component" value="Unassembled WGS sequence"/>
</dbReference>